<comment type="caution">
    <text evidence="1">The sequence shown here is derived from an EMBL/GenBank/DDBJ whole genome shotgun (WGS) entry which is preliminary data.</text>
</comment>
<dbReference type="AlphaFoldDB" id="A0AAW1E3H8"/>
<name>A0AAW1E3H8_ZOAVI</name>
<protein>
    <submittedName>
        <fullName evidence="1">Uncharacterized protein</fullName>
    </submittedName>
</protein>
<dbReference type="EMBL" id="JBCEZU010000575">
    <property type="protein sequence ID" value="KAK9516360.1"/>
    <property type="molecule type" value="Genomic_DNA"/>
</dbReference>
<reference evidence="1 2" key="1">
    <citation type="journal article" date="2024" name="Genome Biol. Evol.">
        <title>Chromosome-level genome assembly of the viviparous eelpout Zoarces viviparus.</title>
        <authorList>
            <person name="Fuhrmann N."/>
            <person name="Brasseur M.V."/>
            <person name="Bakowski C.E."/>
            <person name="Podsiadlowski L."/>
            <person name="Prost S."/>
            <person name="Krehenwinkel H."/>
            <person name="Mayer C."/>
        </authorList>
    </citation>
    <scope>NUCLEOTIDE SEQUENCE [LARGE SCALE GENOMIC DNA]</scope>
    <source>
        <strain evidence="1">NO-MEL_2022_Ind0_liver</strain>
    </source>
</reference>
<gene>
    <name evidence="1" type="ORF">VZT92_024295</name>
</gene>
<organism evidence="1 2">
    <name type="scientific">Zoarces viviparus</name>
    <name type="common">Viviparous eelpout</name>
    <name type="synonym">Blennius viviparus</name>
    <dbReference type="NCBI Taxonomy" id="48416"/>
    <lineage>
        <taxon>Eukaryota</taxon>
        <taxon>Metazoa</taxon>
        <taxon>Chordata</taxon>
        <taxon>Craniata</taxon>
        <taxon>Vertebrata</taxon>
        <taxon>Euteleostomi</taxon>
        <taxon>Actinopterygii</taxon>
        <taxon>Neopterygii</taxon>
        <taxon>Teleostei</taxon>
        <taxon>Neoteleostei</taxon>
        <taxon>Acanthomorphata</taxon>
        <taxon>Eupercaria</taxon>
        <taxon>Perciformes</taxon>
        <taxon>Cottioidei</taxon>
        <taxon>Zoarcales</taxon>
        <taxon>Zoarcidae</taxon>
        <taxon>Zoarcinae</taxon>
        <taxon>Zoarces</taxon>
    </lineage>
</organism>
<accession>A0AAW1E3H8</accession>
<evidence type="ECO:0000313" key="1">
    <source>
        <dbReference type="EMBL" id="KAK9516360.1"/>
    </source>
</evidence>
<keyword evidence="2" id="KW-1185">Reference proteome</keyword>
<evidence type="ECO:0000313" key="2">
    <source>
        <dbReference type="Proteomes" id="UP001488805"/>
    </source>
</evidence>
<dbReference type="Proteomes" id="UP001488805">
    <property type="component" value="Unassembled WGS sequence"/>
</dbReference>
<sequence>MACPVSQCARSRSRLVEKELQRLLPEPRREEPCARNHWRWQELSYEHTLGFFVIPAEDDVVKNRDFTAAKKW</sequence>
<proteinExistence type="predicted"/>